<keyword evidence="2" id="KW-0812">Transmembrane</keyword>
<gene>
    <name evidence="3" type="ORF">JOE57_002102</name>
</gene>
<dbReference type="Proteomes" id="UP000704762">
    <property type="component" value="Unassembled WGS sequence"/>
</dbReference>
<protein>
    <submittedName>
        <fullName evidence="3">Uncharacterized protein</fullName>
    </submittedName>
</protein>
<name>A0ABS2RJJ7_9ACTN</name>
<evidence type="ECO:0000256" key="1">
    <source>
        <dbReference type="SAM" id="MobiDB-lite"/>
    </source>
</evidence>
<feature type="transmembrane region" description="Helical" evidence="2">
    <location>
        <begin position="12"/>
        <end position="30"/>
    </location>
</feature>
<feature type="transmembrane region" description="Helical" evidence="2">
    <location>
        <begin position="37"/>
        <end position="59"/>
    </location>
</feature>
<comment type="caution">
    <text evidence="3">The sequence shown here is derived from an EMBL/GenBank/DDBJ whole genome shotgun (WGS) entry which is preliminary data.</text>
</comment>
<keyword evidence="2" id="KW-1133">Transmembrane helix</keyword>
<evidence type="ECO:0000256" key="2">
    <source>
        <dbReference type="SAM" id="Phobius"/>
    </source>
</evidence>
<organism evidence="3 4">
    <name type="scientific">Microlunatus panaciterrae</name>
    <dbReference type="NCBI Taxonomy" id="400768"/>
    <lineage>
        <taxon>Bacteria</taxon>
        <taxon>Bacillati</taxon>
        <taxon>Actinomycetota</taxon>
        <taxon>Actinomycetes</taxon>
        <taxon>Propionibacteriales</taxon>
        <taxon>Propionibacteriaceae</taxon>
        <taxon>Microlunatus</taxon>
    </lineage>
</organism>
<reference evidence="3 4" key="1">
    <citation type="submission" date="2021-01" db="EMBL/GenBank/DDBJ databases">
        <title>Sequencing the genomes of 1000 actinobacteria strains.</title>
        <authorList>
            <person name="Klenk H.-P."/>
        </authorList>
    </citation>
    <scope>NUCLEOTIDE SEQUENCE [LARGE SCALE GENOMIC DNA]</scope>
    <source>
        <strain evidence="3 4">DSM 18662</strain>
    </source>
</reference>
<sequence length="123" mass="12935">MEFASPLQYLPVLIRLVVPLAGVVVIALRLRSTARVLGVVGCILLSFEAVTSILFYALVPTLARGSNMALAFGFANVLFSIIDVIGLALLIGAAIVGRNSNSVPGHPRPVEQHGPGGADFSRR</sequence>
<accession>A0ABS2RJJ7</accession>
<keyword evidence="4" id="KW-1185">Reference proteome</keyword>
<feature type="transmembrane region" description="Helical" evidence="2">
    <location>
        <begin position="71"/>
        <end position="96"/>
    </location>
</feature>
<feature type="region of interest" description="Disordered" evidence="1">
    <location>
        <begin position="101"/>
        <end position="123"/>
    </location>
</feature>
<evidence type="ECO:0000313" key="4">
    <source>
        <dbReference type="Proteomes" id="UP000704762"/>
    </source>
</evidence>
<dbReference type="RefSeq" id="WP_204917761.1">
    <property type="nucleotide sequence ID" value="NZ_BAAAQP010000001.1"/>
</dbReference>
<evidence type="ECO:0000313" key="3">
    <source>
        <dbReference type="EMBL" id="MBM7799181.1"/>
    </source>
</evidence>
<keyword evidence="2" id="KW-0472">Membrane</keyword>
<proteinExistence type="predicted"/>
<dbReference type="EMBL" id="JAFBCF010000001">
    <property type="protein sequence ID" value="MBM7799181.1"/>
    <property type="molecule type" value="Genomic_DNA"/>
</dbReference>